<feature type="region of interest" description="Disordered" evidence="1">
    <location>
        <begin position="610"/>
        <end position="635"/>
    </location>
</feature>
<dbReference type="Pfam" id="PF00651">
    <property type="entry name" value="BTB"/>
    <property type="match status" value="1"/>
</dbReference>
<dbReference type="PANTHER" id="PTHR37576:SF2">
    <property type="entry name" value="DEFECT AT LOW TEMPERATURE PROTEIN 1"/>
    <property type="match status" value="1"/>
</dbReference>
<dbReference type="VEuPathDB" id="FungiDB:yc1106_08977"/>
<sequence length="856" mass="96279">MDGLTMFALAKAAEMTYWRTAAQGTTLRKMYDLYESQSILGALKNLFYLRGDGLAVVSVLCFISALRGPLFQRASMVDGNAVQYIVGKQELKVAQLIPPNFLFQGSVGNPLLFDAAYNAYMDRAPILINITNVEKECGDKCEGKVNGYGFEIKCSDVSNIPWDNSSDSVLRQMYQGPDTSIGSAVPSFNSSAVLPGQIQELTFNSSLDDVAREAQVSADQQGWFQITNLFKSESVCGGNLSIHKCSLHHAVVEYNVILSNGILSLRNQSWQDDNVLFQTPTWSFPTTFAPTQDFAYPWGPTVHWVSWFMAEFNEEIDIYSSGKKGGVFGSANMRHLLAKRFIDGDINDVNCSTTFRDPTQFVLDRLREMAFRTAVVAATVSDPVLLFGNAELAQEGLSRAQNWTQNVELIGQRQVAIYNVSIPFLTCAIVCSLLAVVAIVPLYWKARSEILVLRSFNPLDVAHIFDAPLFQCVHEKDMETYVRKELGLRRPKADFPTVYFAKVVRSLVYTNGFNLREVIPISNNDPLKLKSGSFILSPQFTFFVGEEGKPIVVHAAAIAATSHQLDALINGGMQESETRCAKIEDVKVDDFIRFCEYAYRGDYTVPPWEEVLPEPNSTPDRNRQNEDYDSCGDCAPISKKDRKKSKFRKGRVAAIWDEPNAASEPVPEPPIMEDYPEEAPACEEPSAQLDFESQYKARTISKTLLRTQFNSRNYLNNGGPKDLILQHFEPKSNSAADQNFTPVLLAHARLYCFAHLRLITALKALTLYKLHKTLMNFKLYTKRVGDIIELARYAYWNQDLPNRSYDGTIDDLRKLVVEYIVCEIDTIGKSDEFVKYMEEGGEFVGDFWRVTRDYVA</sequence>
<name>A0A9Q8ZJ90_CURCL</name>
<dbReference type="EMBL" id="CP089280">
    <property type="protein sequence ID" value="USP81703.1"/>
    <property type="molecule type" value="Genomic_DNA"/>
</dbReference>
<dbReference type="PANTHER" id="PTHR37576">
    <property type="entry name" value="DEFECT AT LOW TEMPERATURE PROTEIN 1"/>
    <property type="match status" value="1"/>
</dbReference>
<dbReference type="SUPFAM" id="SSF54695">
    <property type="entry name" value="POZ domain"/>
    <property type="match status" value="1"/>
</dbReference>
<evidence type="ECO:0000313" key="4">
    <source>
        <dbReference type="Proteomes" id="UP001056012"/>
    </source>
</evidence>
<proteinExistence type="predicted"/>
<dbReference type="AlphaFoldDB" id="A0A9Q8ZJ90"/>
<accession>A0A9Q8ZJ90</accession>
<protein>
    <recommendedName>
        <fullName evidence="2">BTB domain-containing protein</fullName>
    </recommendedName>
</protein>
<dbReference type="OrthoDB" id="9997739at2759"/>
<evidence type="ECO:0000256" key="1">
    <source>
        <dbReference type="SAM" id="MobiDB-lite"/>
    </source>
</evidence>
<dbReference type="InterPro" id="IPR000210">
    <property type="entry name" value="BTB/POZ_dom"/>
</dbReference>
<dbReference type="Gene3D" id="3.30.710.10">
    <property type="entry name" value="Potassium Channel Kv1.1, Chain A"/>
    <property type="match status" value="1"/>
</dbReference>
<dbReference type="PROSITE" id="PS50097">
    <property type="entry name" value="BTB"/>
    <property type="match status" value="1"/>
</dbReference>
<keyword evidence="4" id="KW-1185">Reference proteome</keyword>
<gene>
    <name evidence="3" type="ORF">yc1106_08977</name>
</gene>
<dbReference type="InterPro" id="IPR011333">
    <property type="entry name" value="SKP1/BTB/POZ_sf"/>
</dbReference>
<evidence type="ECO:0000313" key="3">
    <source>
        <dbReference type="EMBL" id="USP81703.1"/>
    </source>
</evidence>
<dbReference type="Proteomes" id="UP001056012">
    <property type="component" value="Chromosome 7"/>
</dbReference>
<feature type="domain" description="BTB" evidence="2">
    <location>
        <begin position="538"/>
        <end position="607"/>
    </location>
</feature>
<evidence type="ECO:0000259" key="2">
    <source>
        <dbReference type="PROSITE" id="PS50097"/>
    </source>
</evidence>
<reference evidence="3" key="1">
    <citation type="submission" date="2021-12" db="EMBL/GenBank/DDBJ databases">
        <title>Curvularia clavata genome.</title>
        <authorList>
            <person name="Cao Y."/>
        </authorList>
    </citation>
    <scope>NUCLEOTIDE SEQUENCE</scope>
    <source>
        <strain evidence="3">Yc1106</strain>
    </source>
</reference>
<organism evidence="3 4">
    <name type="scientific">Curvularia clavata</name>
    <dbReference type="NCBI Taxonomy" id="95742"/>
    <lineage>
        <taxon>Eukaryota</taxon>
        <taxon>Fungi</taxon>
        <taxon>Dikarya</taxon>
        <taxon>Ascomycota</taxon>
        <taxon>Pezizomycotina</taxon>
        <taxon>Dothideomycetes</taxon>
        <taxon>Pleosporomycetidae</taxon>
        <taxon>Pleosporales</taxon>
        <taxon>Pleosporineae</taxon>
        <taxon>Pleosporaceae</taxon>
        <taxon>Curvularia</taxon>
    </lineage>
</organism>